<keyword evidence="1" id="KW-0175">Coiled coil</keyword>
<keyword evidence="2" id="KW-0812">Transmembrane</keyword>
<dbReference type="STRING" id="1642646.ING2E5A_0230"/>
<keyword evidence="4" id="KW-1185">Reference proteome</keyword>
<gene>
    <name evidence="3" type="ORF">ING2E5A_0230</name>
</gene>
<proteinExistence type="predicted"/>
<organism evidence="3 4">
    <name type="scientific">Petrimonas mucosa</name>
    <dbReference type="NCBI Taxonomy" id="1642646"/>
    <lineage>
        <taxon>Bacteria</taxon>
        <taxon>Pseudomonadati</taxon>
        <taxon>Bacteroidota</taxon>
        <taxon>Bacteroidia</taxon>
        <taxon>Bacteroidales</taxon>
        <taxon>Dysgonomonadaceae</taxon>
        <taxon>Petrimonas</taxon>
    </lineage>
</organism>
<dbReference type="Proteomes" id="UP000178485">
    <property type="component" value="Chromosome i"/>
</dbReference>
<keyword evidence="2" id="KW-1133">Transmembrane helix</keyword>
<evidence type="ECO:0000313" key="3">
    <source>
        <dbReference type="EMBL" id="SCM55309.1"/>
    </source>
</evidence>
<sequence length="187" mass="21335">MLFTTLLFLVGCKPKQIITEKVVTKIDSTAVISLKNELHAKEIQVENLKTDFKRLSDGNTRLMSEASSHTINYDTAAPVNPHTGKYPIASETITQSKSFLEKTIKEFEIQEQEYNNEIYKLTRENQNLEYSLETLKEENHSLKEKITPTTGFNFKLFFAGMIFGIVLILISIAFKNKILSLKKPSNL</sequence>
<dbReference type="KEGG" id="pmuc:ING2E5A_0230"/>
<name>A0A1G4G3S3_9BACT</name>
<feature type="coiled-coil region" evidence="1">
    <location>
        <begin position="97"/>
        <end position="145"/>
    </location>
</feature>
<reference evidence="3 4" key="1">
    <citation type="submission" date="2016-08" db="EMBL/GenBank/DDBJ databases">
        <authorList>
            <person name="Seilhamer J.J."/>
        </authorList>
    </citation>
    <scope>NUCLEOTIDE SEQUENCE [LARGE SCALE GENOMIC DNA]</scope>
    <source>
        <strain evidence="3">ING2-E5A</strain>
    </source>
</reference>
<keyword evidence="2" id="KW-0472">Membrane</keyword>
<dbReference type="EMBL" id="LT608328">
    <property type="protein sequence ID" value="SCM55309.1"/>
    <property type="molecule type" value="Genomic_DNA"/>
</dbReference>
<accession>A0A1G4G3S3</accession>
<evidence type="ECO:0000256" key="1">
    <source>
        <dbReference type="SAM" id="Coils"/>
    </source>
</evidence>
<feature type="transmembrane region" description="Helical" evidence="2">
    <location>
        <begin position="156"/>
        <end position="174"/>
    </location>
</feature>
<dbReference type="AlphaFoldDB" id="A0A1G4G3S3"/>
<evidence type="ECO:0000256" key="2">
    <source>
        <dbReference type="SAM" id="Phobius"/>
    </source>
</evidence>
<protein>
    <submittedName>
        <fullName evidence="3">Uncharacterized protein</fullName>
    </submittedName>
</protein>
<evidence type="ECO:0000313" key="4">
    <source>
        <dbReference type="Proteomes" id="UP000178485"/>
    </source>
</evidence>